<keyword evidence="3" id="KW-1185">Reference proteome</keyword>
<comment type="caution">
    <text evidence="2">The sequence shown here is derived from an EMBL/GenBank/DDBJ whole genome shotgun (WGS) entry which is preliminary data.</text>
</comment>
<proteinExistence type="predicted"/>
<feature type="compositionally biased region" description="Polar residues" evidence="1">
    <location>
        <begin position="24"/>
        <end position="47"/>
    </location>
</feature>
<accession>A0A1Y2ERU5</accession>
<dbReference type="Proteomes" id="UP000193920">
    <property type="component" value="Unassembled WGS sequence"/>
</dbReference>
<sequence>MSLKQKYNYYESSNDGNEKEIISDYSSSNPTNIHSRSSFNTSNSNQRKLQEEIQSELDYISNLNSTLSSHKLLYNSSLLQQQQQQQRKKKLLSKSDQKRGMKVKYRSSSSSISSPSKTKHKLIKVCSGILSNINENDVDIDHFVKYLLKL</sequence>
<dbReference type="EMBL" id="MCOG01000030">
    <property type="protein sequence ID" value="ORY74252.1"/>
    <property type="molecule type" value="Genomic_DNA"/>
</dbReference>
<name>A0A1Y2ERU5_9FUNG</name>
<reference evidence="2 3" key="1">
    <citation type="submission" date="2016-08" db="EMBL/GenBank/DDBJ databases">
        <title>A Parts List for Fungal Cellulosomes Revealed by Comparative Genomics.</title>
        <authorList>
            <consortium name="DOE Joint Genome Institute"/>
            <person name="Haitjema C.H."/>
            <person name="Gilmore S.P."/>
            <person name="Henske J.K."/>
            <person name="Solomon K.V."/>
            <person name="De Groot R."/>
            <person name="Kuo A."/>
            <person name="Mondo S.J."/>
            <person name="Salamov A.A."/>
            <person name="Labutti K."/>
            <person name="Zhao Z."/>
            <person name="Chiniquy J."/>
            <person name="Barry K."/>
            <person name="Brewer H.M."/>
            <person name="Purvine S.O."/>
            <person name="Wright A.T."/>
            <person name="Boxma B."/>
            <person name="Van Alen T."/>
            <person name="Hackstein J.H."/>
            <person name="Baker S.E."/>
            <person name="Grigoriev I.V."/>
            <person name="O'Malley M.A."/>
        </authorList>
    </citation>
    <scope>NUCLEOTIDE SEQUENCE [LARGE SCALE GENOMIC DNA]</scope>
    <source>
        <strain evidence="2 3">G1</strain>
    </source>
</reference>
<evidence type="ECO:0000313" key="2">
    <source>
        <dbReference type="EMBL" id="ORY74252.1"/>
    </source>
</evidence>
<gene>
    <name evidence="2" type="ORF">LY90DRAFT_666379</name>
</gene>
<feature type="region of interest" description="Disordered" evidence="1">
    <location>
        <begin position="80"/>
        <end position="115"/>
    </location>
</feature>
<evidence type="ECO:0000256" key="1">
    <source>
        <dbReference type="SAM" id="MobiDB-lite"/>
    </source>
</evidence>
<feature type="region of interest" description="Disordered" evidence="1">
    <location>
        <begin position="1"/>
        <end position="50"/>
    </location>
</feature>
<organism evidence="2 3">
    <name type="scientific">Neocallimastix californiae</name>
    <dbReference type="NCBI Taxonomy" id="1754190"/>
    <lineage>
        <taxon>Eukaryota</taxon>
        <taxon>Fungi</taxon>
        <taxon>Fungi incertae sedis</taxon>
        <taxon>Chytridiomycota</taxon>
        <taxon>Chytridiomycota incertae sedis</taxon>
        <taxon>Neocallimastigomycetes</taxon>
        <taxon>Neocallimastigales</taxon>
        <taxon>Neocallimastigaceae</taxon>
        <taxon>Neocallimastix</taxon>
    </lineage>
</organism>
<protein>
    <submittedName>
        <fullName evidence="2">Uncharacterized protein</fullName>
    </submittedName>
</protein>
<evidence type="ECO:0000313" key="3">
    <source>
        <dbReference type="Proteomes" id="UP000193920"/>
    </source>
</evidence>
<dbReference type="AlphaFoldDB" id="A0A1Y2ERU5"/>